<evidence type="ECO:0000259" key="2">
    <source>
        <dbReference type="Pfam" id="PF00296"/>
    </source>
</evidence>
<gene>
    <name evidence="3" type="ORF">GHA01_16850</name>
</gene>
<dbReference type="PANTHER" id="PTHR43244:SF1">
    <property type="entry name" value="5,10-METHYLENETETRAHYDROMETHANOPTERIN REDUCTASE"/>
    <property type="match status" value="1"/>
</dbReference>
<evidence type="ECO:0000313" key="4">
    <source>
        <dbReference type="Proteomes" id="UP000319478"/>
    </source>
</evidence>
<keyword evidence="1" id="KW-0560">Oxidoreductase</keyword>
<accession>A0ABQ0SEY5</accession>
<dbReference type="InterPro" id="IPR050564">
    <property type="entry name" value="F420-G6PD/mer"/>
</dbReference>
<name>A0ABQ0SEY5_NOVHA</name>
<dbReference type="Pfam" id="PF00296">
    <property type="entry name" value="Bac_luciferase"/>
    <property type="match status" value="1"/>
</dbReference>
<proteinExistence type="predicted"/>
<dbReference type="Proteomes" id="UP000319478">
    <property type="component" value="Unassembled WGS sequence"/>
</dbReference>
<sequence>MKLSLSSDGATPPADLTQLALAADECGLARYWMASHLFQREPIVNSTMALQQTRRLGIALMAMSPYTVHPVYATMAAAALDEWFPGRVVLCFGTGSPRDLESISMQAARPLQTMRETIEIARRLLDGGNVTYAGQCFTIAGRTLSARPHDIPIMVAASGPRMLELAGAQADGVLISAGTSPQFIARALDHVRAGEARSGRTVYKSALVYTAVAPDGDEARQQVRRALAFVLRGEHHRENLACAGSTLDQNALREAYAACDWARVDDLIDDRIIANHAAAGTAREVRTAIDAYRDIGLDELVLSSLRFPDELRQIIAPPAPTA</sequence>
<dbReference type="PANTHER" id="PTHR43244">
    <property type="match status" value="1"/>
</dbReference>
<dbReference type="InterPro" id="IPR036661">
    <property type="entry name" value="Luciferase-like_sf"/>
</dbReference>
<dbReference type="Gene3D" id="3.20.20.30">
    <property type="entry name" value="Luciferase-like domain"/>
    <property type="match status" value="1"/>
</dbReference>
<protein>
    <submittedName>
        <fullName evidence="3">5,10-methylenetetrahydromethanopterin reductase</fullName>
    </submittedName>
</protein>
<dbReference type="InterPro" id="IPR011251">
    <property type="entry name" value="Luciferase-like_dom"/>
</dbReference>
<dbReference type="RefSeq" id="WP_003619194.1">
    <property type="nucleotide sequence ID" value="NZ_BJNN01000089.1"/>
</dbReference>
<feature type="domain" description="Luciferase-like" evidence="2">
    <location>
        <begin position="10"/>
        <end position="298"/>
    </location>
</feature>
<evidence type="ECO:0000256" key="1">
    <source>
        <dbReference type="ARBA" id="ARBA00023002"/>
    </source>
</evidence>
<reference evidence="3 4" key="1">
    <citation type="submission" date="2019-06" db="EMBL/GenBank/DDBJ databases">
        <title>Whole genome shotgun sequence of Komagataeibacter hansenii NBRC 14820.</title>
        <authorList>
            <person name="Hosoyama A."/>
            <person name="Uohara A."/>
            <person name="Ohji S."/>
            <person name="Ichikawa N."/>
        </authorList>
    </citation>
    <scope>NUCLEOTIDE SEQUENCE [LARGE SCALE GENOMIC DNA]</scope>
    <source>
        <strain evidence="3 4">NBRC 14820</strain>
    </source>
</reference>
<dbReference type="SUPFAM" id="SSF51679">
    <property type="entry name" value="Bacterial luciferase-like"/>
    <property type="match status" value="1"/>
</dbReference>
<dbReference type="EMBL" id="BJNN01000089">
    <property type="protein sequence ID" value="GEC63836.1"/>
    <property type="molecule type" value="Genomic_DNA"/>
</dbReference>
<dbReference type="CDD" id="cd01097">
    <property type="entry name" value="Tetrahydromethanopterin_reductase"/>
    <property type="match status" value="1"/>
</dbReference>
<keyword evidence="4" id="KW-1185">Reference proteome</keyword>
<evidence type="ECO:0000313" key="3">
    <source>
        <dbReference type="EMBL" id="GEC63836.1"/>
    </source>
</evidence>
<organism evidence="3 4">
    <name type="scientific">Novacetimonas hansenii</name>
    <name type="common">Komagataeibacter hansenii</name>
    <dbReference type="NCBI Taxonomy" id="436"/>
    <lineage>
        <taxon>Bacteria</taxon>
        <taxon>Pseudomonadati</taxon>
        <taxon>Pseudomonadota</taxon>
        <taxon>Alphaproteobacteria</taxon>
        <taxon>Acetobacterales</taxon>
        <taxon>Acetobacteraceae</taxon>
        <taxon>Novacetimonas</taxon>
    </lineage>
</organism>
<comment type="caution">
    <text evidence="3">The sequence shown here is derived from an EMBL/GenBank/DDBJ whole genome shotgun (WGS) entry which is preliminary data.</text>
</comment>